<dbReference type="PANTHER" id="PTHR11010:SF117">
    <property type="entry name" value="SERINE PROTEASE 16"/>
    <property type="match status" value="1"/>
</dbReference>
<proteinExistence type="inferred from homology"/>
<dbReference type="InterPro" id="IPR042269">
    <property type="entry name" value="Ser_carbopepase_S28_SKS"/>
</dbReference>
<dbReference type="GO" id="GO:0008239">
    <property type="term" value="F:dipeptidyl-peptidase activity"/>
    <property type="evidence" value="ECO:0007669"/>
    <property type="project" value="TreeGrafter"/>
</dbReference>
<dbReference type="InterPro" id="IPR008758">
    <property type="entry name" value="Peptidase_S28"/>
</dbReference>
<keyword evidence="5" id="KW-0325">Glycoprotein</keyword>
<name>A0A7J6LWN0_PERCH</name>
<sequence>MSPSRCKGSEPGLMPKRLPTGYSESLGTNDSWKEKKFESFVDHSKGKGGKTFAQYYLENKQYYNPQRPMLFLGVNAMSPLPASPQVEEMADAAKAFGAWMIILERRYIGKSLPTNEYSVATLTKFFTEQQTVEDVALFGEKMKNEIPGLKIILFGCSSGGTTAALARKYHPNIFDGAVVSSAVFKFKLEFQEYVEVIAEDLKNPRLEGSSECLTAITAAHAKIGEMFGSKEGRQQLETMFGLVSGDLDDPAVRTDFSYLGQLLGINLQYNDPQCKDDYCNIEKICKRFAEGTESPLIKLINVYATNMDYPYGESLATSLRELVNLLKNEKSAGKQRMLHFRICSGRALFMPCVSGSCPFFTGKEYDWVEFGLWLCREGLGIKKEDVQRMGVFWQENILKGIADFQAYVGDFRGVTHVLSINGDADPWYPASITQGGHGPDVEMLPDATLFVAPLATDRGSCVRVWGMGREMQIMAR</sequence>
<dbReference type="PANTHER" id="PTHR11010">
    <property type="entry name" value="PROTEASE S28 PRO-X CARBOXYPEPTIDASE-RELATED"/>
    <property type="match status" value="1"/>
</dbReference>
<dbReference type="SUPFAM" id="SSF53474">
    <property type="entry name" value="alpha/beta-Hydrolases"/>
    <property type="match status" value="1"/>
</dbReference>
<evidence type="ECO:0000256" key="1">
    <source>
        <dbReference type="ARBA" id="ARBA00011079"/>
    </source>
</evidence>
<evidence type="ECO:0000256" key="6">
    <source>
        <dbReference type="SAM" id="MobiDB-lite"/>
    </source>
</evidence>
<keyword evidence="8" id="KW-1185">Reference proteome</keyword>
<dbReference type="AlphaFoldDB" id="A0A7J6LWN0"/>
<evidence type="ECO:0000256" key="2">
    <source>
        <dbReference type="ARBA" id="ARBA00022670"/>
    </source>
</evidence>
<keyword evidence="3" id="KW-0732">Signal</keyword>
<evidence type="ECO:0000313" key="8">
    <source>
        <dbReference type="Proteomes" id="UP000591131"/>
    </source>
</evidence>
<dbReference type="EMBL" id="JAAPAO010000311">
    <property type="protein sequence ID" value="KAF4663624.1"/>
    <property type="molecule type" value="Genomic_DNA"/>
</dbReference>
<dbReference type="InterPro" id="IPR029058">
    <property type="entry name" value="AB_hydrolase_fold"/>
</dbReference>
<protein>
    <submittedName>
        <fullName evidence="7">Thymus-specific serine protease</fullName>
    </submittedName>
</protein>
<dbReference type="OrthoDB" id="1735038at2759"/>
<reference evidence="7 8" key="1">
    <citation type="submission" date="2020-04" db="EMBL/GenBank/DDBJ databases">
        <title>Perkinsus chesapeaki whole genome sequence.</title>
        <authorList>
            <person name="Bogema D.R."/>
        </authorList>
    </citation>
    <scope>NUCLEOTIDE SEQUENCE [LARGE SCALE GENOMIC DNA]</scope>
    <source>
        <strain evidence="7">ATCC PRA-425</strain>
    </source>
</reference>
<dbReference type="GO" id="GO:0070008">
    <property type="term" value="F:serine-type exopeptidase activity"/>
    <property type="evidence" value="ECO:0007669"/>
    <property type="project" value="InterPro"/>
</dbReference>
<dbReference type="GO" id="GO:0006508">
    <property type="term" value="P:proteolysis"/>
    <property type="evidence" value="ECO:0007669"/>
    <property type="project" value="UniProtKB-KW"/>
</dbReference>
<evidence type="ECO:0000256" key="4">
    <source>
        <dbReference type="ARBA" id="ARBA00022801"/>
    </source>
</evidence>
<organism evidence="7 8">
    <name type="scientific">Perkinsus chesapeaki</name>
    <name type="common">Clam parasite</name>
    <name type="synonym">Perkinsus andrewsi</name>
    <dbReference type="NCBI Taxonomy" id="330153"/>
    <lineage>
        <taxon>Eukaryota</taxon>
        <taxon>Sar</taxon>
        <taxon>Alveolata</taxon>
        <taxon>Perkinsozoa</taxon>
        <taxon>Perkinsea</taxon>
        <taxon>Perkinsida</taxon>
        <taxon>Perkinsidae</taxon>
        <taxon>Perkinsus</taxon>
    </lineage>
</organism>
<keyword evidence="2 7" id="KW-0645">Protease</keyword>
<comment type="caution">
    <text evidence="7">The sequence shown here is derived from an EMBL/GenBank/DDBJ whole genome shotgun (WGS) entry which is preliminary data.</text>
</comment>
<dbReference type="Gene3D" id="1.20.120.980">
    <property type="entry name" value="Serine carboxypeptidase S28, SKS domain"/>
    <property type="match status" value="1"/>
</dbReference>
<keyword evidence="4" id="KW-0378">Hydrolase</keyword>
<evidence type="ECO:0000313" key="7">
    <source>
        <dbReference type="EMBL" id="KAF4663624.1"/>
    </source>
</evidence>
<feature type="region of interest" description="Disordered" evidence="6">
    <location>
        <begin position="1"/>
        <end position="29"/>
    </location>
</feature>
<dbReference type="Gene3D" id="3.40.50.1820">
    <property type="entry name" value="alpha/beta hydrolase"/>
    <property type="match status" value="1"/>
</dbReference>
<accession>A0A7J6LWN0</accession>
<evidence type="ECO:0000256" key="3">
    <source>
        <dbReference type="ARBA" id="ARBA00022729"/>
    </source>
</evidence>
<comment type="similarity">
    <text evidence="1">Belongs to the peptidase S28 family.</text>
</comment>
<gene>
    <name evidence="7" type="primary">PRSS16_19</name>
    <name evidence="7" type="ORF">FOL47_005655</name>
</gene>
<evidence type="ECO:0000256" key="5">
    <source>
        <dbReference type="ARBA" id="ARBA00023180"/>
    </source>
</evidence>
<dbReference type="Proteomes" id="UP000591131">
    <property type="component" value="Unassembled WGS sequence"/>
</dbReference>
<dbReference type="Pfam" id="PF05577">
    <property type="entry name" value="Peptidase_S28"/>
    <property type="match status" value="1"/>
</dbReference>